<evidence type="ECO:0000313" key="2">
    <source>
        <dbReference type="Proteomes" id="UP000219048"/>
    </source>
</evidence>
<reference evidence="2" key="1">
    <citation type="submission" date="2017-09" db="EMBL/GenBank/DDBJ databases">
        <authorList>
            <person name="Varghese N."/>
            <person name="Submissions S."/>
        </authorList>
    </citation>
    <scope>NUCLEOTIDE SEQUENCE [LARGE SCALE GENOMIC DNA]</scope>
    <source>
        <strain evidence="2">DSM 25885</strain>
    </source>
</reference>
<organism evidence="1 2">
    <name type="scientific">Flagellimonas pacifica</name>
    <dbReference type="NCBI Taxonomy" id="1247520"/>
    <lineage>
        <taxon>Bacteria</taxon>
        <taxon>Pseudomonadati</taxon>
        <taxon>Bacteroidota</taxon>
        <taxon>Flavobacteriia</taxon>
        <taxon>Flavobacteriales</taxon>
        <taxon>Flavobacteriaceae</taxon>
        <taxon>Flagellimonas</taxon>
    </lineage>
</organism>
<keyword evidence="2" id="KW-1185">Reference proteome</keyword>
<gene>
    <name evidence="1" type="ORF">SAMN06265377_3274</name>
</gene>
<accession>A0A285MW68</accession>
<dbReference type="RefSeq" id="WP_097046882.1">
    <property type="nucleotide sequence ID" value="NZ_OBEH01000005.1"/>
</dbReference>
<name>A0A285MW68_9FLAO</name>
<dbReference type="Proteomes" id="UP000219048">
    <property type="component" value="Unassembled WGS sequence"/>
</dbReference>
<dbReference type="EMBL" id="OBEH01000005">
    <property type="protein sequence ID" value="SNZ01435.1"/>
    <property type="molecule type" value="Genomic_DNA"/>
</dbReference>
<evidence type="ECO:0000313" key="1">
    <source>
        <dbReference type="EMBL" id="SNZ01435.1"/>
    </source>
</evidence>
<proteinExistence type="predicted"/>
<sequence>MGKTDKFKKAMITEDFVYCMDGSEGDDNGSVKMYDKRTGRLISYNYRANQDMYENLLFHKYEWICKPLRYSRKCMLEEHKIALAQTFFTENRFPGKKANITRDGINGTFNRALSENLGFKLSAEELRTVHGLIKKRKKKNVLKM</sequence>
<dbReference type="AlphaFoldDB" id="A0A285MW68"/>
<dbReference type="OrthoDB" id="1431492at2"/>
<protein>
    <submittedName>
        <fullName evidence="1">Uncharacterized protein</fullName>
    </submittedName>
</protein>